<dbReference type="PANTHER" id="PTHR24321">
    <property type="entry name" value="DEHYDROGENASES, SHORT CHAIN"/>
    <property type="match status" value="1"/>
</dbReference>
<evidence type="ECO:0000256" key="2">
    <source>
        <dbReference type="ARBA" id="ARBA00023002"/>
    </source>
</evidence>
<accession>A0A4U2Z6Y0</accession>
<dbReference type="EMBL" id="SZPX01000007">
    <property type="protein sequence ID" value="TKI68641.1"/>
    <property type="molecule type" value="Genomic_DNA"/>
</dbReference>
<dbReference type="PRINTS" id="PR00081">
    <property type="entry name" value="GDHRDH"/>
</dbReference>
<dbReference type="AlphaFoldDB" id="A0A4U2Z6Y0"/>
<dbReference type="Pfam" id="PF13561">
    <property type="entry name" value="adh_short_C2"/>
    <property type="match status" value="1"/>
</dbReference>
<dbReference type="SUPFAM" id="SSF51735">
    <property type="entry name" value="NAD(P)-binding Rossmann-fold domains"/>
    <property type="match status" value="1"/>
</dbReference>
<evidence type="ECO:0000256" key="1">
    <source>
        <dbReference type="ARBA" id="ARBA00006484"/>
    </source>
</evidence>
<dbReference type="CDD" id="cd08943">
    <property type="entry name" value="R1PA_ADH_SDR_c"/>
    <property type="match status" value="1"/>
</dbReference>
<dbReference type="Pfam" id="PF00596">
    <property type="entry name" value="Aldolase_II"/>
    <property type="match status" value="1"/>
</dbReference>
<dbReference type="NCBIfam" id="NF006196">
    <property type="entry name" value="PRK08324.2-4"/>
    <property type="match status" value="1"/>
</dbReference>
<dbReference type="Gene3D" id="3.40.225.10">
    <property type="entry name" value="Class II aldolase/adducin N-terminal domain"/>
    <property type="match status" value="1"/>
</dbReference>
<dbReference type="Proteomes" id="UP000309561">
    <property type="component" value="Unassembled WGS sequence"/>
</dbReference>
<feature type="domain" description="Class II aldolase/adducin N-terminal" evidence="3">
    <location>
        <begin position="19"/>
        <end position="220"/>
    </location>
</feature>
<dbReference type="SUPFAM" id="SSF53639">
    <property type="entry name" value="AraD/HMP-PK domain-like"/>
    <property type="match status" value="1"/>
</dbReference>
<dbReference type="RefSeq" id="WP_137014657.1">
    <property type="nucleotide sequence ID" value="NZ_SZPX01000007.1"/>
</dbReference>
<dbReference type="InterPro" id="IPR036409">
    <property type="entry name" value="Aldolase_II/adducin_N_sf"/>
</dbReference>
<gene>
    <name evidence="4" type="ORF">FCU45_09460</name>
</gene>
<evidence type="ECO:0000259" key="3">
    <source>
        <dbReference type="SMART" id="SM01007"/>
    </source>
</evidence>
<evidence type="ECO:0000313" key="5">
    <source>
        <dbReference type="Proteomes" id="UP000309561"/>
    </source>
</evidence>
<dbReference type="PANTHER" id="PTHR24321:SF14">
    <property type="entry name" value="SHORT-CHAIN TYPE DEHYDROGENASE_REDUCTASE BLR2146-RELATED"/>
    <property type="match status" value="1"/>
</dbReference>
<evidence type="ECO:0000313" key="4">
    <source>
        <dbReference type="EMBL" id="TKI68641.1"/>
    </source>
</evidence>
<dbReference type="InterPro" id="IPR001303">
    <property type="entry name" value="Aldolase_II/adducin_N"/>
</dbReference>
<keyword evidence="5" id="KW-1185">Reference proteome</keyword>
<proteinExistence type="inferred from homology"/>
<dbReference type="OrthoDB" id="9774430at2"/>
<organism evidence="4 5">
    <name type="scientific">Sulfurimonas crateris</name>
    <dbReference type="NCBI Taxonomy" id="2574727"/>
    <lineage>
        <taxon>Bacteria</taxon>
        <taxon>Pseudomonadati</taxon>
        <taxon>Campylobacterota</taxon>
        <taxon>Epsilonproteobacteria</taxon>
        <taxon>Campylobacterales</taxon>
        <taxon>Sulfurimonadaceae</taxon>
        <taxon>Sulfurimonas</taxon>
    </lineage>
</organism>
<dbReference type="GO" id="GO:0016491">
    <property type="term" value="F:oxidoreductase activity"/>
    <property type="evidence" value="ECO:0007669"/>
    <property type="project" value="UniProtKB-KW"/>
</dbReference>
<comment type="caution">
    <text evidence="4">The sequence shown here is derived from an EMBL/GenBank/DDBJ whole genome shotgun (WGS) entry which is preliminary data.</text>
</comment>
<dbReference type="InterPro" id="IPR002347">
    <property type="entry name" value="SDR_fam"/>
</dbReference>
<dbReference type="InterPro" id="IPR036291">
    <property type="entry name" value="NAD(P)-bd_dom_sf"/>
</dbReference>
<comment type="similarity">
    <text evidence="1">Belongs to the short-chain dehydrogenases/reductases (SDR) family.</text>
</comment>
<dbReference type="FunFam" id="3.40.50.720:FF:000084">
    <property type="entry name" value="Short-chain dehydrogenase reductase"/>
    <property type="match status" value="1"/>
</dbReference>
<dbReference type="NCBIfam" id="NF006197">
    <property type="entry name" value="PRK08324.2-5"/>
    <property type="match status" value="1"/>
</dbReference>
<sequence>MTSLWDNEEASKFKSDLDLRVYTSRLLGRDASLVLHGGGNTSVKSTATNLFGDVEDILYVKGSGWDLATIEAEGFAPVKMDMLLKMAELKELSDTDMVKYQRLAMTNPSAPNPSVEAILHAIIPFKFVDHTHTDAVVTITNTQGGEDKIKELYGESVLVIPYIMPGFVLAKLIYDMTRDVDWSKLEGMVLMNHGLFTFSDDAKKSYEKTIELVDRAERYLEAKGATLNVEKSDVSLELLTLAKIRKEVSNLKGKATISILNESDLALHFSRQNVEKIGLQGPLTPDHVIRTKRVPAILYDDFRADLAEYIKEYKEYFEANKTTETLLNPAPNFAILKGGGALSFGANAKEANIIKDINDHTFEAILKAEKLGGYKALSAQHIFEVEYWSLEQAKLKVGGKLPEFSGKVAVVTGAASGIGLAIAKMLNSRGAAIMALDINPEVEKIFAKSDAIGVKCDLTCSNDIQNAIERAVKSFGGIDIVVSNAGIFTPSENLDSLSDENWQRSMDINLTSHQKLIKYTAPFLKLGVDATVIMVASKNFPAPGKGAAAYSVAKAGQTQLARIAALELGEFGVRVNTLHPHAVFDTAIWTEEVLANRAKAYNMSVEEYKTNNVLKTEIRSDDVAELVCAMAGRAFAKTTGSQVAIDGGSDRII</sequence>
<name>A0A4U2Z6Y0_9BACT</name>
<keyword evidence="2" id="KW-0560">Oxidoreductase</keyword>
<dbReference type="Gene3D" id="3.40.50.720">
    <property type="entry name" value="NAD(P)-binding Rossmann-like Domain"/>
    <property type="match status" value="1"/>
</dbReference>
<dbReference type="SMART" id="SM01007">
    <property type="entry name" value="Aldolase_II"/>
    <property type="match status" value="1"/>
</dbReference>
<protein>
    <submittedName>
        <fullName evidence="4">Bifunctional aldolase/short-chain dehydrogenase</fullName>
    </submittedName>
</protein>
<reference evidence="4 5" key="1">
    <citation type="submission" date="2019-04" db="EMBL/GenBank/DDBJ databases">
        <title>Sulfurimonas crateris sp. nov. a facultative anaerobic sulfur-oxidizing chemolithautotrophic bacterium isolated from a terrestrial mud vulcano.</title>
        <authorList>
            <person name="Ratnikova N.M."/>
            <person name="Slobodkin A.I."/>
            <person name="Merkel A.Y."/>
            <person name="Novikov A."/>
            <person name="Bonch-Osmolovskaya E.A."/>
            <person name="Slobodkina G.B."/>
        </authorList>
    </citation>
    <scope>NUCLEOTIDE SEQUENCE [LARGE SCALE GENOMIC DNA]</scope>
    <source>
        <strain evidence="4 5">SN118</strain>
    </source>
</reference>